<dbReference type="EMBL" id="CP030118">
    <property type="protein sequence ID" value="QDL11751.1"/>
    <property type="molecule type" value="Genomic_DNA"/>
</dbReference>
<sequence length="126" mass="14404">MLDTPQRGKRGPAPSWKLGRTRAIRVPIVLADALLELAREIDNDQKPLFNILVTESDKQVALVVSSQSDEEENDFDEEKTNQKRALAIMHAEAKARYTKAQTNFVKAQALFLKRKNYNLINRLKIK</sequence>
<organism evidence="1 2">
    <name type="scientific">Brasilonema sennae CENA114</name>
    <dbReference type="NCBI Taxonomy" id="415709"/>
    <lineage>
        <taxon>Bacteria</taxon>
        <taxon>Bacillati</taxon>
        <taxon>Cyanobacteriota</taxon>
        <taxon>Cyanophyceae</taxon>
        <taxon>Nostocales</taxon>
        <taxon>Scytonemataceae</taxon>
        <taxon>Brasilonema</taxon>
        <taxon>Bromeliae group (in: Brasilonema)</taxon>
    </lineage>
</organism>
<evidence type="ECO:0000313" key="2">
    <source>
        <dbReference type="Proteomes" id="UP000503129"/>
    </source>
</evidence>
<dbReference type="Proteomes" id="UP000503129">
    <property type="component" value="Chromosome"/>
</dbReference>
<dbReference type="RefSeq" id="WP_171977934.1">
    <property type="nucleotide sequence ID" value="NZ_CAWOXK010000001.1"/>
</dbReference>
<dbReference type="KEGG" id="bsen:DP114_31105"/>
<proteinExistence type="predicted"/>
<accession>A0A856MQ81</accession>
<name>A0A856MQ81_9CYAN</name>
<gene>
    <name evidence="1" type="ORF">DP114_31105</name>
</gene>
<dbReference type="AlphaFoldDB" id="A0A856MQ81"/>
<protein>
    <submittedName>
        <fullName evidence="1">Uncharacterized protein</fullName>
    </submittedName>
</protein>
<evidence type="ECO:0000313" key="1">
    <source>
        <dbReference type="EMBL" id="QDL11751.1"/>
    </source>
</evidence>
<keyword evidence="2" id="KW-1185">Reference proteome</keyword>
<reference evidence="1 2" key="1">
    <citation type="submission" date="2018-06" db="EMBL/GenBank/DDBJ databases">
        <title>Comparative genomics of Brasilonema spp. strains.</title>
        <authorList>
            <person name="Alvarenga D.O."/>
            <person name="Fiore M.F."/>
            <person name="Varani A.M."/>
        </authorList>
    </citation>
    <scope>NUCLEOTIDE SEQUENCE [LARGE SCALE GENOMIC DNA]</scope>
    <source>
        <strain evidence="1 2">CENA114</strain>
    </source>
</reference>